<protein>
    <recommendedName>
        <fullName evidence="3">CBM-cenC domain-containing protein</fullName>
    </recommendedName>
</protein>
<evidence type="ECO:0000313" key="2">
    <source>
        <dbReference type="Proteomes" id="UP000321720"/>
    </source>
</evidence>
<gene>
    <name evidence="1" type="ORF">CCO02nite_20110</name>
</gene>
<comment type="caution">
    <text evidence="1">The sequence shown here is derived from an EMBL/GenBank/DDBJ whole genome shotgun (WGS) entry which is preliminary data.</text>
</comment>
<dbReference type="Gene3D" id="2.60.120.260">
    <property type="entry name" value="Galactose-binding domain-like"/>
    <property type="match status" value="2"/>
</dbReference>
<dbReference type="EMBL" id="BJWG01000008">
    <property type="protein sequence ID" value="GEL95353.1"/>
    <property type="molecule type" value="Genomic_DNA"/>
</dbReference>
<organism evidence="1 2">
    <name type="scientific">Cellulomonas composti</name>
    <dbReference type="NCBI Taxonomy" id="266130"/>
    <lineage>
        <taxon>Bacteria</taxon>
        <taxon>Bacillati</taxon>
        <taxon>Actinomycetota</taxon>
        <taxon>Actinomycetes</taxon>
        <taxon>Micrococcales</taxon>
        <taxon>Cellulomonadaceae</taxon>
        <taxon>Cellulomonas</taxon>
    </lineage>
</organism>
<accession>A0A511JCC5</accession>
<dbReference type="Proteomes" id="UP000321720">
    <property type="component" value="Unassembled WGS sequence"/>
</dbReference>
<sequence>MISTHTLTAEVVTPDVLRPVGGHYVDVGSWVAGVSTVTTDGFETDLGGWSKGTALSLAREVTSAARTGSCAAAMTVSAPGTQYATTTLTGLTVGRTYEASVWVLRVDLASGAQARLAVVGITAPSFAATTTGTYVRLAVTFTATAASHTLRLVTNYPSALPPYTDGLGHLFLDDYALRATTVWSPVLVWQADPPTIVPGVRLPLSVRDARITLDETWSPYAQVTLTCTTPAPEVLAQIDPRAGVRVQMLARQRFGEGEPLSALSAWRVPTRTVGGVERTNLVTNPSIEASTAGWSTSGATLSRVTSGGFAGTSFLRSTRSAVGTSTVSIVVAGQSGPTTLVASAWVKGTTGRTTYLTLTTQAVGGGATTVHTGDPVLLTGTWQRVTLVVAIPEGRESVGVLAVVTDSTAVADVVDVDAVLCEQETAVLDYFDGASVDTDTDEYAWTGTANASTSTWSPVTWPPGVSAPTLADLSARYAGRNLGQVSADYGVGYNAGVGMRSSTSRPLDLVLVSRDVDEDAGTMTLTCASDEARAQQVASTSTIPTAPAGTSLIDACNLALVRLSTALYAAVDDVTDLVAESLVWTPGTSVWDYLYPLVSSSERRLWCDERGSWRLGYPAAAGEGVLHVTPIRTASVDTLSTDGWYDGVVVEWRWTDSGGVDHVVYESAGPSDSRKVLKVTRERRPQPRVGAARTILRWLTGNGRSVRIEAVSDYGAAPGQVVNVTLPDGTYASGVVQSVTWNLPADRMQITTRDLLEAPAGSWLADSPGVSWADIPVGTDWTEDV</sequence>
<name>A0A511JCC5_9CELL</name>
<proteinExistence type="predicted"/>
<dbReference type="RefSeq" id="WP_146842998.1">
    <property type="nucleotide sequence ID" value="NZ_BJWG01000008.1"/>
</dbReference>
<dbReference type="OrthoDB" id="5165480at2"/>
<evidence type="ECO:0000313" key="1">
    <source>
        <dbReference type="EMBL" id="GEL95353.1"/>
    </source>
</evidence>
<reference evidence="1 2" key="1">
    <citation type="submission" date="2019-07" db="EMBL/GenBank/DDBJ databases">
        <title>Whole genome shotgun sequence of Cellulomonas composti NBRC 100758.</title>
        <authorList>
            <person name="Hosoyama A."/>
            <person name="Uohara A."/>
            <person name="Ohji S."/>
            <person name="Ichikawa N."/>
        </authorList>
    </citation>
    <scope>NUCLEOTIDE SEQUENCE [LARGE SCALE GENOMIC DNA]</scope>
    <source>
        <strain evidence="1 2">NBRC 100758</strain>
    </source>
</reference>
<dbReference type="AlphaFoldDB" id="A0A511JCC5"/>
<keyword evidence="2" id="KW-1185">Reference proteome</keyword>
<evidence type="ECO:0008006" key="3">
    <source>
        <dbReference type="Google" id="ProtNLM"/>
    </source>
</evidence>